<name>A0A7S3EUW8_9EUKA</name>
<dbReference type="AlphaFoldDB" id="A0A7S3EUW8"/>
<organism evidence="1">
    <name type="scientific">Haptolina ericina</name>
    <dbReference type="NCBI Taxonomy" id="156174"/>
    <lineage>
        <taxon>Eukaryota</taxon>
        <taxon>Haptista</taxon>
        <taxon>Haptophyta</taxon>
        <taxon>Prymnesiophyceae</taxon>
        <taxon>Prymnesiales</taxon>
        <taxon>Prymnesiaceae</taxon>
        <taxon>Haptolina</taxon>
    </lineage>
</organism>
<protein>
    <recommendedName>
        <fullName evidence="2">Pyroglutamyl-peptidase I</fullName>
    </recommendedName>
</protein>
<reference evidence="1" key="1">
    <citation type="submission" date="2021-01" db="EMBL/GenBank/DDBJ databases">
        <authorList>
            <person name="Corre E."/>
            <person name="Pelletier E."/>
            <person name="Niang G."/>
            <person name="Scheremetjew M."/>
            <person name="Finn R."/>
            <person name="Kale V."/>
            <person name="Holt S."/>
            <person name="Cochrane G."/>
            <person name="Meng A."/>
            <person name="Brown T."/>
            <person name="Cohen L."/>
        </authorList>
    </citation>
    <scope>NUCLEOTIDE SEQUENCE</scope>
    <source>
        <strain evidence="1">CCMP281</strain>
    </source>
</reference>
<evidence type="ECO:0000313" key="1">
    <source>
        <dbReference type="EMBL" id="CAE0109392.1"/>
    </source>
</evidence>
<dbReference type="EMBL" id="HBHX01018066">
    <property type="protein sequence ID" value="CAE0109392.1"/>
    <property type="molecule type" value="Transcribed_RNA"/>
</dbReference>
<gene>
    <name evidence="1" type="ORF">HERI1096_LOCUS10052</name>
</gene>
<evidence type="ECO:0008006" key="2">
    <source>
        <dbReference type="Google" id="ProtNLM"/>
    </source>
</evidence>
<proteinExistence type="predicted"/>
<accession>A0A7S3EUW8</accession>
<dbReference type="Gene3D" id="3.40.630.20">
    <property type="entry name" value="Peptidase C15, pyroglutamyl peptidase I-like"/>
    <property type="match status" value="1"/>
</dbReference>
<sequence>MEIAAANLLAGTDHVPGWSAEVACSEIGKPGSLFRPIDDGAACLLGTTAPLDRINLPLPAHLRDGGLAIQTLSLQQEAPRLPLELWSRDAGTYYCNEVYFRTLNVIRRAGLRPHYHPLSLASHGASLLPALFVHLPAAEVSTDEQSAEFIWQVIEKIA</sequence>
<dbReference type="InterPro" id="IPR036440">
    <property type="entry name" value="Peptidase_C15-like_sf"/>
</dbReference>
<dbReference type="SUPFAM" id="SSF53182">
    <property type="entry name" value="Pyrrolidone carboxyl peptidase (pyroglutamate aminopeptidase)"/>
    <property type="match status" value="1"/>
</dbReference>